<reference evidence="4" key="1">
    <citation type="journal article" date="2019" name="Int. J. Syst. Evol. Microbiol.">
        <title>The Global Catalogue of Microorganisms (GCM) 10K type strain sequencing project: providing services to taxonomists for standard genome sequencing and annotation.</title>
        <authorList>
            <consortium name="The Broad Institute Genomics Platform"/>
            <consortium name="The Broad Institute Genome Sequencing Center for Infectious Disease"/>
            <person name="Wu L."/>
            <person name="Ma J."/>
        </authorList>
    </citation>
    <scope>NUCLEOTIDE SEQUENCE [LARGE SCALE GENOMIC DNA]</scope>
    <source>
        <strain evidence="4">KACC 13778</strain>
    </source>
</reference>
<dbReference type="PANTHER" id="PTHR42852:SF13">
    <property type="entry name" value="PROTEIN DIPZ"/>
    <property type="match status" value="1"/>
</dbReference>
<dbReference type="CDD" id="cd02966">
    <property type="entry name" value="TlpA_like_family"/>
    <property type="match status" value="1"/>
</dbReference>
<dbReference type="PROSITE" id="PS00194">
    <property type="entry name" value="THIOREDOXIN_1"/>
    <property type="match status" value="1"/>
</dbReference>
<gene>
    <name evidence="3" type="ORF">ACFPKY_16430</name>
</gene>
<dbReference type="PROSITE" id="PS51352">
    <property type="entry name" value="THIOREDOXIN_2"/>
    <property type="match status" value="1"/>
</dbReference>
<feature type="domain" description="Thioredoxin" evidence="2">
    <location>
        <begin position="53"/>
        <end position="194"/>
    </location>
</feature>
<dbReference type="InterPro" id="IPR036249">
    <property type="entry name" value="Thioredoxin-like_sf"/>
</dbReference>
<evidence type="ECO:0000256" key="1">
    <source>
        <dbReference type="SAM" id="SignalP"/>
    </source>
</evidence>
<accession>A0ABW0N466</accession>
<dbReference type="EMBL" id="JBHSMD010000005">
    <property type="protein sequence ID" value="MFC5494704.1"/>
    <property type="molecule type" value="Genomic_DNA"/>
</dbReference>
<feature type="chain" id="PRO_5045574503" evidence="1">
    <location>
        <begin position="19"/>
        <end position="197"/>
    </location>
</feature>
<sequence>MRLPLAAALVAAVLTLSACDDVPEPGRSNVDVGTPELVKAKERTDVADCVPGDATDGGLPAVTLPCLGGGPDVDLSTLEGPMVINLWASWCGPCRKEMPALQEFHEQYGDQVPVLGIDYQDQQPAAALDLARTTGVTYPLLADPGGDLNAQDPLPVIRGLPHLVFLAEDGEVAFVTQSVDSADELADLVAEHLGIDL</sequence>
<dbReference type="InterPro" id="IPR000866">
    <property type="entry name" value="AhpC/TSA"/>
</dbReference>
<organism evidence="3 4">
    <name type="scientific">Nocardioides caricicola</name>
    <dbReference type="NCBI Taxonomy" id="634770"/>
    <lineage>
        <taxon>Bacteria</taxon>
        <taxon>Bacillati</taxon>
        <taxon>Actinomycetota</taxon>
        <taxon>Actinomycetes</taxon>
        <taxon>Propionibacteriales</taxon>
        <taxon>Nocardioidaceae</taxon>
        <taxon>Nocardioides</taxon>
    </lineage>
</organism>
<dbReference type="Gene3D" id="3.40.30.10">
    <property type="entry name" value="Glutaredoxin"/>
    <property type="match status" value="1"/>
</dbReference>
<evidence type="ECO:0000313" key="3">
    <source>
        <dbReference type="EMBL" id="MFC5494704.1"/>
    </source>
</evidence>
<dbReference type="InterPro" id="IPR050553">
    <property type="entry name" value="Thioredoxin_ResA/DsbE_sf"/>
</dbReference>
<keyword evidence="1" id="KW-0732">Signal</keyword>
<name>A0ABW0N466_9ACTN</name>
<keyword evidence="4" id="KW-1185">Reference proteome</keyword>
<dbReference type="InterPro" id="IPR013766">
    <property type="entry name" value="Thioredoxin_domain"/>
</dbReference>
<dbReference type="InterPro" id="IPR017937">
    <property type="entry name" value="Thioredoxin_CS"/>
</dbReference>
<dbReference type="PROSITE" id="PS51257">
    <property type="entry name" value="PROKAR_LIPOPROTEIN"/>
    <property type="match status" value="1"/>
</dbReference>
<dbReference type="Pfam" id="PF00578">
    <property type="entry name" value="AhpC-TSA"/>
    <property type="match status" value="1"/>
</dbReference>
<dbReference type="Proteomes" id="UP001595956">
    <property type="component" value="Unassembled WGS sequence"/>
</dbReference>
<comment type="caution">
    <text evidence="3">The sequence shown here is derived from an EMBL/GenBank/DDBJ whole genome shotgun (WGS) entry which is preliminary data.</text>
</comment>
<feature type="signal peptide" evidence="1">
    <location>
        <begin position="1"/>
        <end position="18"/>
    </location>
</feature>
<evidence type="ECO:0000313" key="4">
    <source>
        <dbReference type="Proteomes" id="UP001595956"/>
    </source>
</evidence>
<dbReference type="RefSeq" id="WP_345170680.1">
    <property type="nucleotide sequence ID" value="NZ_BAABFQ010000001.1"/>
</dbReference>
<dbReference type="PANTHER" id="PTHR42852">
    <property type="entry name" value="THIOL:DISULFIDE INTERCHANGE PROTEIN DSBE"/>
    <property type="match status" value="1"/>
</dbReference>
<dbReference type="SUPFAM" id="SSF52833">
    <property type="entry name" value="Thioredoxin-like"/>
    <property type="match status" value="1"/>
</dbReference>
<evidence type="ECO:0000259" key="2">
    <source>
        <dbReference type="PROSITE" id="PS51352"/>
    </source>
</evidence>
<proteinExistence type="predicted"/>
<protein>
    <submittedName>
        <fullName evidence="3">TlpA family protein disulfide reductase</fullName>
    </submittedName>
</protein>